<proteinExistence type="predicted"/>
<accession>A0A5A7QAM5</accession>
<sequence length="310" mass="32989">MDSSFSSISFQSWPFSFNTSSLGRAAPNGLLDLGLAEPKTSSFCPSPTGKVLGCKFNLGRPPTIPTLDSSLFLPQVSESASEPPLLLLKLSKEPPTLGLSSSFLFSQLSESEPLLPDSKPNPTLFSCLLGSDGTKLFFEAQLSTSSAQTPSLSPLPSFAKSGRRPLPGRPIVGLIRPRRRKFAAGLAVKASPTAGLLVPDPGAVVPKPAAELPPIELLGRPLAGAGGEGQELVLREALTLGGLRLEEFLEGQGLLLLLLLRLGGAERRKISAGRRSVLLVLLEELRLVLFGVEGPRAWLRPRANCCRHNF</sequence>
<reference evidence="2" key="1">
    <citation type="journal article" date="2019" name="Curr. Biol.">
        <title>Genome Sequence of Striga asiatica Provides Insight into the Evolution of Plant Parasitism.</title>
        <authorList>
            <person name="Yoshida S."/>
            <person name="Kim S."/>
            <person name="Wafula E.K."/>
            <person name="Tanskanen J."/>
            <person name="Kim Y.M."/>
            <person name="Honaas L."/>
            <person name="Yang Z."/>
            <person name="Spallek T."/>
            <person name="Conn C.E."/>
            <person name="Ichihashi Y."/>
            <person name="Cheong K."/>
            <person name="Cui S."/>
            <person name="Der J.P."/>
            <person name="Gundlach H."/>
            <person name="Jiao Y."/>
            <person name="Hori C."/>
            <person name="Ishida J.K."/>
            <person name="Kasahara H."/>
            <person name="Kiba T."/>
            <person name="Kim M.S."/>
            <person name="Koo N."/>
            <person name="Laohavisit A."/>
            <person name="Lee Y.H."/>
            <person name="Lumba S."/>
            <person name="McCourt P."/>
            <person name="Mortimer J.C."/>
            <person name="Mutuku J.M."/>
            <person name="Nomura T."/>
            <person name="Sasaki-Sekimoto Y."/>
            <person name="Seto Y."/>
            <person name="Wang Y."/>
            <person name="Wakatake T."/>
            <person name="Sakakibara H."/>
            <person name="Demura T."/>
            <person name="Yamaguchi S."/>
            <person name="Yoneyama K."/>
            <person name="Manabe R.I."/>
            <person name="Nelson D.C."/>
            <person name="Schulman A.H."/>
            <person name="Timko M.P."/>
            <person name="dePamphilis C.W."/>
            <person name="Choi D."/>
            <person name="Shirasu K."/>
        </authorList>
    </citation>
    <scope>NUCLEOTIDE SEQUENCE [LARGE SCALE GENOMIC DNA]</scope>
    <source>
        <strain evidence="2">cv. UVA1</strain>
    </source>
</reference>
<keyword evidence="2" id="KW-1185">Reference proteome</keyword>
<gene>
    <name evidence="1" type="ORF">STAS_19095</name>
</gene>
<organism evidence="1 2">
    <name type="scientific">Striga asiatica</name>
    <name type="common">Asiatic witchweed</name>
    <name type="synonym">Buchnera asiatica</name>
    <dbReference type="NCBI Taxonomy" id="4170"/>
    <lineage>
        <taxon>Eukaryota</taxon>
        <taxon>Viridiplantae</taxon>
        <taxon>Streptophyta</taxon>
        <taxon>Embryophyta</taxon>
        <taxon>Tracheophyta</taxon>
        <taxon>Spermatophyta</taxon>
        <taxon>Magnoliopsida</taxon>
        <taxon>eudicotyledons</taxon>
        <taxon>Gunneridae</taxon>
        <taxon>Pentapetalae</taxon>
        <taxon>asterids</taxon>
        <taxon>lamiids</taxon>
        <taxon>Lamiales</taxon>
        <taxon>Orobanchaceae</taxon>
        <taxon>Buchnereae</taxon>
        <taxon>Striga</taxon>
    </lineage>
</organism>
<dbReference type="AlphaFoldDB" id="A0A5A7QAM5"/>
<protein>
    <submittedName>
        <fullName evidence="1">Beta-lactamase-like protein</fullName>
    </submittedName>
</protein>
<evidence type="ECO:0000313" key="2">
    <source>
        <dbReference type="Proteomes" id="UP000325081"/>
    </source>
</evidence>
<dbReference type="EMBL" id="BKCP01006294">
    <property type="protein sequence ID" value="GER42325.1"/>
    <property type="molecule type" value="Genomic_DNA"/>
</dbReference>
<dbReference type="Proteomes" id="UP000325081">
    <property type="component" value="Unassembled WGS sequence"/>
</dbReference>
<evidence type="ECO:0000313" key="1">
    <source>
        <dbReference type="EMBL" id="GER42325.1"/>
    </source>
</evidence>
<comment type="caution">
    <text evidence="1">The sequence shown here is derived from an EMBL/GenBank/DDBJ whole genome shotgun (WGS) entry which is preliminary data.</text>
</comment>
<name>A0A5A7QAM5_STRAF</name>